<organism evidence="3 4">
    <name type="scientific">Micromonospora azadirachtae</name>
    <dbReference type="NCBI Taxonomy" id="1970735"/>
    <lineage>
        <taxon>Bacteria</taxon>
        <taxon>Bacillati</taxon>
        <taxon>Actinomycetota</taxon>
        <taxon>Actinomycetes</taxon>
        <taxon>Micromonosporales</taxon>
        <taxon>Micromonosporaceae</taxon>
        <taxon>Micromonospora</taxon>
    </lineage>
</organism>
<sequence length="405" mass="41128">MAITDADDGSAAPKPAASGGGSQNGGRGNPGPSGGHLHPPSVDPDNPTDGRPPDFDAIYAFAARFIKFGDLLWEYAHNTVSDGFDAVVWDGDQLSAAAAARESLGPLVALLASDDQHATVPSAARLMWNIGETINWFAINLEEERAEERKHQLAQLIGTLLGLFFMAILGGLSFLPATAAMMARVMSFLGDVIGAALESLWTGMEWLGTLGRAFGDAVVGAALSLGPQLASTVIADAAVHLKIKITPKEIIIGALAGAAGGVFFGSEIRQIASAGRVSAAAAKIGGESGAKAGLGRLPKPTPHGSPSSGSGSHDLGALPEVTVGRPHELPGPEGVPLPGTGGRAPELEPGALGGPRGLVKFDEQTGQIAGATDRLGPGDPSPQGTRLVTGDLPRGGTAEQVDLAR</sequence>
<keyword evidence="2" id="KW-0472">Membrane</keyword>
<feature type="region of interest" description="Disordered" evidence="1">
    <location>
        <begin position="1"/>
        <end position="53"/>
    </location>
</feature>
<proteinExistence type="predicted"/>
<gene>
    <name evidence="3" type="ORF">ACFQZ8_04895</name>
</gene>
<keyword evidence="4" id="KW-1185">Reference proteome</keyword>
<feature type="non-terminal residue" evidence="3">
    <location>
        <position position="405"/>
    </location>
</feature>
<protein>
    <submittedName>
        <fullName evidence="3">Uncharacterized protein</fullName>
    </submittedName>
</protein>
<feature type="compositionally biased region" description="Gly residues" evidence="1">
    <location>
        <begin position="18"/>
        <end position="34"/>
    </location>
</feature>
<feature type="transmembrane region" description="Helical" evidence="2">
    <location>
        <begin position="153"/>
        <end position="175"/>
    </location>
</feature>
<reference evidence="4" key="1">
    <citation type="journal article" date="2019" name="Int. J. Syst. Evol. Microbiol.">
        <title>The Global Catalogue of Microorganisms (GCM) 10K type strain sequencing project: providing services to taxonomists for standard genome sequencing and annotation.</title>
        <authorList>
            <consortium name="The Broad Institute Genomics Platform"/>
            <consortium name="The Broad Institute Genome Sequencing Center for Infectious Disease"/>
            <person name="Wu L."/>
            <person name="Ma J."/>
        </authorList>
    </citation>
    <scope>NUCLEOTIDE SEQUENCE [LARGE SCALE GENOMIC DNA]</scope>
    <source>
        <strain evidence="4">JCM 32148</strain>
    </source>
</reference>
<keyword evidence="2" id="KW-1133">Transmembrane helix</keyword>
<accession>A0ABW2ZXA0</accession>
<dbReference type="Proteomes" id="UP001597053">
    <property type="component" value="Unassembled WGS sequence"/>
</dbReference>
<name>A0ABW2ZXA0_9ACTN</name>
<keyword evidence="2" id="KW-0812">Transmembrane</keyword>
<evidence type="ECO:0000313" key="3">
    <source>
        <dbReference type="EMBL" id="MFD0783257.1"/>
    </source>
</evidence>
<evidence type="ECO:0000256" key="1">
    <source>
        <dbReference type="SAM" id="MobiDB-lite"/>
    </source>
</evidence>
<feature type="compositionally biased region" description="Low complexity" evidence="1">
    <location>
        <begin position="302"/>
        <end position="313"/>
    </location>
</feature>
<comment type="caution">
    <text evidence="3">The sequence shown here is derived from an EMBL/GenBank/DDBJ whole genome shotgun (WGS) entry which is preliminary data.</text>
</comment>
<dbReference type="EMBL" id="JBHTHM010000113">
    <property type="protein sequence ID" value="MFD0783257.1"/>
    <property type="molecule type" value="Genomic_DNA"/>
</dbReference>
<evidence type="ECO:0000256" key="2">
    <source>
        <dbReference type="SAM" id="Phobius"/>
    </source>
</evidence>
<evidence type="ECO:0000313" key="4">
    <source>
        <dbReference type="Proteomes" id="UP001597053"/>
    </source>
</evidence>
<feature type="region of interest" description="Disordered" evidence="1">
    <location>
        <begin position="289"/>
        <end position="405"/>
    </location>
</feature>